<dbReference type="InterPro" id="IPR029062">
    <property type="entry name" value="Class_I_gatase-like"/>
</dbReference>
<dbReference type="InterPro" id="IPR017926">
    <property type="entry name" value="GATASE"/>
</dbReference>
<dbReference type="InterPro" id="IPR050472">
    <property type="entry name" value="Anth_synth/Amidotransfase"/>
</dbReference>
<dbReference type="AlphaFoldDB" id="A0A2T7WVQ2"/>
<dbReference type="GO" id="GO:0000162">
    <property type="term" value="P:L-tryptophan biosynthetic process"/>
    <property type="evidence" value="ECO:0007669"/>
    <property type="project" value="TreeGrafter"/>
</dbReference>
<dbReference type="GO" id="GO:0005829">
    <property type="term" value="C:cytosol"/>
    <property type="evidence" value="ECO:0007669"/>
    <property type="project" value="TreeGrafter"/>
</dbReference>
<keyword evidence="3" id="KW-0032">Aminotransferase</keyword>
<protein>
    <submittedName>
        <fullName evidence="3">Aminodeoxychorismate/anthranilate synthase component II</fullName>
        <ecNumber evidence="3">2.6.1.85</ecNumber>
    </submittedName>
</protein>
<keyword evidence="3" id="KW-0808">Transferase</keyword>
<proteinExistence type="predicted"/>
<evidence type="ECO:0000256" key="1">
    <source>
        <dbReference type="ARBA" id="ARBA00022962"/>
    </source>
</evidence>
<dbReference type="NCBIfam" id="TIGR00566">
    <property type="entry name" value="trpG_papA"/>
    <property type="match status" value="1"/>
</dbReference>
<dbReference type="PANTHER" id="PTHR43418">
    <property type="entry name" value="MULTIFUNCTIONAL TRYPTOPHAN BIOSYNTHESIS PROTEIN-RELATED"/>
    <property type="match status" value="1"/>
</dbReference>
<feature type="domain" description="Glutamine amidotransferase" evidence="2">
    <location>
        <begin position="8"/>
        <end position="189"/>
    </location>
</feature>
<evidence type="ECO:0000313" key="3">
    <source>
        <dbReference type="EMBL" id="PVE77864.1"/>
    </source>
</evidence>
<dbReference type="PRINTS" id="PR00099">
    <property type="entry name" value="CPSGATASE"/>
</dbReference>
<comment type="caution">
    <text evidence="3">The sequence shown here is derived from an EMBL/GenBank/DDBJ whole genome shotgun (WGS) entry which is preliminary data.</text>
</comment>
<dbReference type="PRINTS" id="PR00097">
    <property type="entry name" value="ANTSNTHASEII"/>
</dbReference>
<organism evidence="3 4">
    <name type="scientific">Microbacterium testaceum</name>
    <name type="common">Aureobacterium testaceum</name>
    <name type="synonym">Brevibacterium testaceum</name>
    <dbReference type="NCBI Taxonomy" id="2033"/>
    <lineage>
        <taxon>Bacteria</taxon>
        <taxon>Bacillati</taxon>
        <taxon>Actinomycetota</taxon>
        <taxon>Actinomycetes</taxon>
        <taxon>Micrococcales</taxon>
        <taxon>Microbacteriaceae</taxon>
        <taxon>Microbacterium</taxon>
    </lineage>
</organism>
<dbReference type="Proteomes" id="UP000244649">
    <property type="component" value="Unassembled WGS sequence"/>
</dbReference>
<dbReference type="InterPro" id="IPR006221">
    <property type="entry name" value="TrpG/PapA_dom"/>
</dbReference>
<sequence length="218" mass="23065">MTAWRVAVVDNRDSFVHTLAGYLRDLGADTVMVSADDPTVTDRVVAEADAVLVSPGPGHPDEAGESVRVVRRAFDEGMPLLGVCLGHQAIATAFGARVDHAPELLHGITSVIRHGGDGVFRDLPDGFVATRYHSLSVVAETLPPELEVTARTDGGVVMGLRHRRAPIQGVQFHPESVLTEGGHRLLGRWLQDAGLPGAAARGARLHPRGFSSPSTPSG</sequence>
<dbReference type="CDD" id="cd01743">
    <property type="entry name" value="GATase1_Anthranilate_Synthase"/>
    <property type="match status" value="1"/>
</dbReference>
<dbReference type="SUPFAM" id="SSF52317">
    <property type="entry name" value="Class I glutamine amidotransferase-like"/>
    <property type="match status" value="1"/>
</dbReference>
<dbReference type="PROSITE" id="PS51273">
    <property type="entry name" value="GATASE_TYPE_1"/>
    <property type="match status" value="1"/>
</dbReference>
<dbReference type="FunFam" id="3.40.50.880:FF:000003">
    <property type="entry name" value="Anthranilate synthase component II"/>
    <property type="match status" value="1"/>
</dbReference>
<dbReference type="Pfam" id="PF00117">
    <property type="entry name" value="GATase"/>
    <property type="match status" value="1"/>
</dbReference>
<name>A0A2T7WVQ2_MICTE</name>
<gene>
    <name evidence="3" type="ORF">DC432_03975</name>
</gene>
<dbReference type="PRINTS" id="PR00096">
    <property type="entry name" value="GATASE"/>
</dbReference>
<dbReference type="EMBL" id="QDFT01000006">
    <property type="protein sequence ID" value="PVE77864.1"/>
    <property type="molecule type" value="Genomic_DNA"/>
</dbReference>
<keyword evidence="1" id="KW-0315">Glutamine amidotransferase</keyword>
<dbReference type="PANTHER" id="PTHR43418:SF4">
    <property type="entry name" value="MULTIFUNCTIONAL TRYPTOPHAN BIOSYNTHESIS PROTEIN"/>
    <property type="match status" value="1"/>
</dbReference>
<dbReference type="GO" id="GO:0004049">
    <property type="term" value="F:anthranilate synthase activity"/>
    <property type="evidence" value="ECO:0007669"/>
    <property type="project" value="TreeGrafter"/>
</dbReference>
<reference evidence="3 4" key="1">
    <citation type="submission" date="2018-04" db="EMBL/GenBank/DDBJ databases">
        <authorList>
            <person name="Go L.Y."/>
            <person name="Mitchell J.A."/>
        </authorList>
    </citation>
    <scope>NUCLEOTIDE SEQUENCE [LARGE SCALE GENOMIC DNA]</scope>
    <source>
        <strain evidence="3 4">TPD7010</strain>
    </source>
</reference>
<dbReference type="GO" id="GO:0046820">
    <property type="term" value="F:4-amino-4-deoxychorismate synthase activity"/>
    <property type="evidence" value="ECO:0007669"/>
    <property type="project" value="UniProtKB-EC"/>
</dbReference>
<evidence type="ECO:0000313" key="4">
    <source>
        <dbReference type="Proteomes" id="UP000244649"/>
    </source>
</evidence>
<dbReference type="EC" id="2.6.1.85" evidence="3"/>
<dbReference type="Gene3D" id="3.40.50.880">
    <property type="match status" value="1"/>
</dbReference>
<evidence type="ECO:0000259" key="2">
    <source>
        <dbReference type="Pfam" id="PF00117"/>
    </source>
</evidence>
<dbReference type="RefSeq" id="WP_116536778.1">
    <property type="nucleotide sequence ID" value="NZ_JAQDQE010000003.1"/>
</dbReference>
<accession>A0A2T7WVQ2</accession>